<protein>
    <recommendedName>
        <fullName evidence="6 7">Thioredoxin</fullName>
    </recommendedName>
</protein>
<dbReference type="GO" id="GO:0045454">
    <property type="term" value="P:cell redox homeostasis"/>
    <property type="evidence" value="ECO:0007669"/>
    <property type="project" value="TreeGrafter"/>
</dbReference>
<dbReference type="PRINTS" id="PR00421">
    <property type="entry name" value="THIOREDOXIN"/>
</dbReference>
<dbReference type="SUPFAM" id="SSF52833">
    <property type="entry name" value="Thioredoxin-like"/>
    <property type="match status" value="1"/>
</dbReference>
<evidence type="ECO:0000256" key="3">
    <source>
        <dbReference type="ARBA" id="ARBA00022982"/>
    </source>
</evidence>
<reference evidence="11" key="1">
    <citation type="journal article" date="2017" name="MBio">
        <title>Type VI secretion-mediated competition in the bee gut microbiome.</title>
        <authorList>
            <person name="Steele M.I."/>
            <person name="Kwong W.K."/>
            <person name="Powell J.E."/>
            <person name="Whiteley M."/>
            <person name="Moran N.A."/>
        </authorList>
    </citation>
    <scope>NUCLEOTIDE SEQUENCE [LARGE SCALE GENOMIC DNA]</scope>
    <source>
        <strain evidence="11">WkB273</strain>
    </source>
</reference>
<evidence type="ECO:0000313" key="12">
    <source>
        <dbReference type="Proteomes" id="UP000230202"/>
    </source>
</evidence>
<dbReference type="GO" id="GO:0005829">
    <property type="term" value="C:cytosol"/>
    <property type="evidence" value="ECO:0007669"/>
    <property type="project" value="TreeGrafter"/>
</dbReference>
<feature type="active site" description="Nucleophile" evidence="8">
    <location>
        <position position="34"/>
    </location>
</feature>
<evidence type="ECO:0000256" key="5">
    <source>
        <dbReference type="ARBA" id="ARBA00023284"/>
    </source>
</evidence>
<dbReference type="PROSITE" id="PS51352">
    <property type="entry name" value="THIOREDOXIN_2"/>
    <property type="match status" value="1"/>
</dbReference>
<dbReference type="RefSeq" id="WP_100140927.1">
    <property type="nucleotide sequence ID" value="NZ_CP160327.2"/>
</dbReference>
<keyword evidence="12" id="KW-1185">Reference proteome</keyword>
<dbReference type="EMBL" id="MEIL01000029">
    <property type="protein sequence ID" value="PIT38832.1"/>
    <property type="molecule type" value="Genomic_DNA"/>
</dbReference>
<feature type="domain" description="Thioredoxin" evidence="10">
    <location>
        <begin position="1"/>
        <end position="109"/>
    </location>
</feature>
<dbReference type="Pfam" id="PF00085">
    <property type="entry name" value="Thioredoxin"/>
    <property type="match status" value="1"/>
</dbReference>
<comment type="similarity">
    <text evidence="1 7">Belongs to the thioredoxin family.</text>
</comment>
<evidence type="ECO:0000313" key="11">
    <source>
        <dbReference type="EMBL" id="PIT38832.1"/>
    </source>
</evidence>
<dbReference type="CDD" id="cd02947">
    <property type="entry name" value="TRX_family"/>
    <property type="match status" value="1"/>
</dbReference>
<evidence type="ECO:0000256" key="4">
    <source>
        <dbReference type="ARBA" id="ARBA00023157"/>
    </source>
</evidence>
<feature type="disulfide bond" description="Redox-active" evidence="9">
    <location>
        <begin position="34"/>
        <end position="37"/>
    </location>
</feature>
<dbReference type="InterPro" id="IPR017937">
    <property type="entry name" value="Thioredoxin_CS"/>
</dbReference>
<dbReference type="OrthoDB" id="9790390at2"/>
<gene>
    <name evidence="11" type="ORF">BHC54_10095</name>
</gene>
<evidence type="ECO:0000256" key="6">
    <source>
        <dbReference type="NCBIfam" id="TIGR01068"/>
    </source>
</evidence>
<evidence type="ECO:0000259" key="10">
    <source>
        <dbReference type="PROSITE" id="PS51352"/>
    </source>
</evidence>
<accession>A0A2N9X6M9</accession>
<proteinExistence type="inferred from homology"/>
<dbReference type="PANTHER" id="PTHR45663:SF11">
    <property type="entry name" value="GEO12009P1"/>
    <property type="match status" value="1"/>
</dbReference>
<dbReference type="PANTHER" id="PTHR45663">
    <property type="entry name" value="GEO12009P1"/>
    <property type="match status" value="1"/>
</dbReference>
<evidence type="ECO:0000256" key="7">
    <source>
        <dbReference type="PIRNR" id="PIRNR000077"/>
    </source>
</evidence>
<name>A0A2N9X6M9_9NEIS</name>
<evidence type="ECO:0000256" key="1">
    <source>
        <dbReference type="ARBA" id="ARBA00008987"/>
    </source>
</evidence>
<dbReference type="NCBIfam" id="TIGR01068">
    <property type="entry name" value="thioredoxin"/>
    <property type="match status" value="1"/>
</dbReference>
<dbReference type="GO" id="GO:0015035">
    <property type="term" value="F:protein-disulfide reductase activity"/>
    <property type="evidence" value="ECO:0007669"/>
    <property type="project" value="UniProtKB-UniRule"/>
</dbReference>
<dbReference type="InterPro" id="IPR036249">
    <property type="entry name" value="Thioredoxin-like_sf"/>
</dbReference>
<dbReference type="AlphaFoldDB" id="A0A2N9X6M9"/>
<evidence type="ECO:0000256" key="8">
    <source>
        <dbReference type="PIRSR" id="PIRSR000077-1"/>
    </source>
</evidence>
<keyword evidence="4 9" id="KW-1015">Disulfide bond</keyword>
<dbReference type="Proteomes" id="UP000230202">
    <property type="component" value="Unassembled WGS sequence"/>
</dbReference>
<dbReference type="NCBIfam" id="NF006898">
    <property type="entry name" value="PRK09381.1"/>
    <property type="match status" value="1"/>
</dbReference>
<keyword evidence="3" id="KW-0249">Electron transport</keyword>
<feature type="site" description="Deprotonates C-terminal active site Cys" evidence="8">
    <location>
        <position position="28"/>
    </location>
</feature>
<dbReference type="InterPro" id="IPR013766">
    <property type="entry name" value="Thioredoxin_domain"/>
</dbReference>
<organism evidence="11 12">
    <name type="scientific">Snodgrassella alvi</name>
    <dbReference type="NCBI Taxonomy" id="1196083"/>
    <lineage>
        <taxon>Bacteria</taxon>
        <taxon>Pseudomonadati</taxon>
        <taxon>Pseudomonadota</taxon>
        <taxon>Betaproteobacteria</taxon>
        <taxon>Neisseriales</taxon>
        <taxon>Neisseriaceae</taxon>
        <taxon>Snodgrassella</taxon>
    </lineage>
</organism>
<sequence length="109" mass="11759">MSSDLIVHIGDGNFANEVLQSDVPVLLDFWAPWCGPCKMIAPILDDLAAEYQGKLKIVKLNVDENQETPAKFGVRGIPTLMIFKNGSSVATKVGALNKGQLEAFINASL</sequence>
<comment type="caution">
    <text evidence="11">The sequence shown here is derived from an EMBL/GenBank/DDBJ whole genome shotgun (WGS) entry which is preliminary data.</text>
</comment>
<feature type="active site" description="Nucleophile" evidence="8">
    <location>
        <position position="37"/>
    </location>
</feature>
<feature type="site" description="Contributes to redox potential value" evidence="8">
    <location>
        <position position="35"/>
    </location>
</feature>
<dbReference type="PROSITE" id="PS00194">
    <property type="entry name" value="THIOREDOXIN_1"/>
    <property type="match status" value="1"/>
</dbReference>
<evidence type="ECO:0000256" key="9">
    <source>
        <dbReference type="PIRSR" id="PIRSR000077-4"/>
    </source>
</evidence>
<keyword evidence="5 9" id="KW-0676">Redox-active center</keyword>
<evidence type="ECO:0000256" key="2">
    <source>
        <dbReference type="ARBA" id="ARBA00022448"/>
    </source>
</evidence>
<feature type="site" description="Contributes to redox potential value" evidence="8">
    <location>
        <position position="36"/>
    </location>
</feature>
<dbReference type="FunFam" id="3.40.30.10:FF:000001">
    <property type="entry name" value="Thioredoxin"/>
    <property type="match status" value="1"/>
</dbReference>
<dbReference type="PIRSF" id="PIRSF000077">
    <property type="entry name" value="Thioredoxin"/>
    <property type="match status" value="1"/>
</dbReference>
<dbReference type="Gene3D" id="3.40.30.10">
    <property type="entry name" value="Glutaredoxin"/>
    <property type="match status" value="1"/>
</dbReference>
<dbReference type="InterPro" id="IPR005746">
    <property type="entry name" value="Thioredoxin"/>
</dbReference>
<keyword evidence="2" id="KW-0813">Transport</keyword>